<keyword evidence="3" id="KW-1185">Reference proteome</keyword>
<proteinExistence type="predicted"/>
<comment type="caution">
    <text evidence="2">The sequence shown here is derived from an EMBL/GenBank/DDBJ whole genome shotgun (WGS) entry which is preliminary data.</text>
</comment>
<gene>
    <name evidence="2" type="ORF">SM436_02625</name>
</gene>
<dbReference type="RefSeq" id="WP_371938847.1">
    <property type="nucleotide sequence ID" value="NZ_JAXCEH010000001.1"/>
</dbReference>
<dbReference type="EMBL" id="JAXCEH010000001">
    <property type="protein sequence ID" value="MFA1552578.1"/>
    <property type="molecule type" value="Genomic_DNA"/>
</dbReference>
<feature type="signal peptide" evidence="1">
    <location>
        <begin position="1"/>
        <end position="31"/>
    </location>
</feature>
<accession>A0ABV4QPP8</accession>
<protein>
    <recommendedName>
        <fullName evidence="4">Type 1 fimbrial protein</fullName>
    </recommendedName>
</protein>
<sequence>MSRTTKFAAVAASAAAAATAVVGLTAAPALAVTPGTFTATLQGNMVINAGVSVITCTSSVLKGAVAANGATTTYTSATIGGCGVTVTPGGLPWSGSISGGLVKINGFKMRVLDCLYGGTLTGTYPPTTVNFPLTVTFSNQVVPKSGGSLCSSSATVTATYKYTQP</sequence>
<feature type="chain" id="PRO_5046397352" description="Type 1 fimbrial protein" evidence="1">
    <location>
        <begin position="32"/>
        <end position="165"/>
    </location>
</feature>
<organism evidence="2 3">
    <name type="scientific">Actinomadura chokoriensis</name>
    <dbReference type="NCBI Taxonomy" id="454156"/>
    <lineage>
        <taxon>Bacteria</taxon>
        <taxon>Bacillati</taxon>
        <taxon>Actinomycetota</taxon>
        <taxon>Actinomycetes</taxon>
        <taxon>Streptosporangiales</taxon>
        <taxon>Thermomonosporaceae</taxon>
        <taxon>Actinomadura</taxon>
    </lineage>
</organism>
<evidence type="ECO:0000313" key="3">
    <source>
        <dbReference type="Proteomes" id="UP001569904"/>
    </source>
</evidence>
<dbReference type="Proteomes" id="UP001569904">
    <property type="component" value="Unassembled WGS sequence"/>
</dbReference>
<reference evidence="2 3" key="1">
    <citation type="submission" date="2023-11" db="EMBL/GenBank/DDBJ databases">
        <title>Actinomadura monticuli sp. nov., isolated from volcanic ash.</title>
        <authorList>
            <person name="Lee S.D."/>
            <person name="Yang H."/>
            <person name="Kim I.S."/>
        </authorList>
    </citation>
    <scope>NUCLEOTIDE SEQUENCE [LARGE SCALE GENOMIC DNA]</scope>
    <source>
        <strain evidence="2 3">DSM 45346</strain>
    </source>
</reference>
<evidence type="ECO:0000313" key="2">
    <source>
        <dbReference type="EMBL" id="MFA1552578.1"/>
    </source>
</evidence>
<name>A0ABV4QPP8_9ACTN</name>
<evidence type="ECO:0008006" key="4">
    <source>
        <dbReference type="Google" id="ProtNLM"/>
    </source>
</evidence>
<keyword evidence="1" id="KW-0732">Signal</keyword>
<evidence type="ECO:0000256" key="1">
    <source>
        <dbReference type="SAM" id="SignalP"/>
    </source>
</evidence>